<feature type="domain" description="Peptidoglycan beta-N-acetylmuramidase NamZ C-terminal" evidence="2">
    <location>
        <begin position="255"/>
        <end position="412"/>
    </location>
</feature>
<gene>
    <name evidence="3" type="ORF">H9982_01505</name>
</gene>
<dbReference type="AlphaFoldDB" id="A0A9D2AP91"/>
<dbReference type="Pfam" id="PF20732">
    <property type="entry name" value="NamZ_C"/>
    <property type="match status" value="1"/>
</dbReference>
<dbReference type="PANTHER" id="PTHR42915">
    <property type="entry name" value="HYPOTHETICAL 460 KDA PROTEIN IN FEUA-SIGW INTERGENIC REGION [PRECURSOR]"/>
    <property type="match status" value="1"/>
</dbReference>
<dbReference type="InterPro" id="IPR048502">
    <property type="entry name" value="NamZ_N"/>
</dbReference>
<dbReference type="Proteomes" id="UP000824246">
    <property type="component" value="Unassembled WGS sequence"/>
</dbReference>
<reference evidence="3" key="2">
    <citation type="submission" date="2021-04" db="EMBL/GenBank/DDBJ databases">
        <authorList>
            <person name="Gilroy R."/>
        </authorList>
    </citation>
    <scope>NUCLEOTIDE SEQUENCE</scope>
    <source>
        <strain evidence="3">ChiHjej12B11-16260</strain>
    </source>
</reference>
<dbReference type="PIRSF" id="PIRSF016719">
    <property type="entry name" value="UCP016719"/>
    <property type="match status" value="1"/>
</dbReference>
<reference evidence="3" key="1">
    <citation type="journal article" date="2021" name="PeerJ">
        <title>Extensive microbial diversity within the chicken gut microbiome revealed by metagenomics and culture.</title>
        <authorList>
            <person name="Gilroy R."/>
            <person name="Ravi A."/>
            <person name="Getino M."/>
            <person name="Pursley I."/>
            <person name="Horton D.L."/>
            <person name="Alikhan N.F."/>
            <person name="Baker D."/>
            <person name="Gharbi K."/>
            <person name="Hall N."/>
            <person name="Watson M."/>
            <person name="Adriaenssens E.M."/>
            <person name="Foster-Nyarko E."/>
            <person name="Jarju S."/>
            <person name="Secka A."/>
            <person name="Antonio M."/>
            <person name="Oren A."/>
            <person name="Chaudhuri R.R."/>
            <person name="La Ragione R."/>
            <person name="Hildebrand F."/>
            <person name="Pallen M.J."/>
        </authorList>
    </citation>
    <scope>NUCLEOTIDE SEQUENCE</scope>
    <source>
        <strain evidence="3">ChiHjej12B11-16260</strain>
    </source>
</reference>
<dbReference type="EMBL" id="DXFB01000036">
    <property type="protein sequence ID" value="HIX44875.1"/>
    <property type="molecule type" value="Genomic_DNA"/>
</dbReference>
<protein>
    <submittedName>
        <fullName evidence="3">DUF1343 domain-containing protein</fullName>
    </submittedName>
</protein>
<evidence type="ECO:0000313" key="3">
    <source>
        <dbReference type="EMBL" id="HIX44875.1"/>
    </source>
</evidence>
<proteinExistence type="predicted"/>
<evidence type="ECO:0000259" key="1">
    <source>
        <dbReference type="Pfam" id="PF07075"/>
    </source>
</evidence>
<dbReference type="InterPro" id="IPR048503">
    <property type="entry name" value="NamZ_C"/>
</dbReference>
<dbReference type="GO" id="GO:0033922">
    <property type="term" value="F:peptidoglycan beta-N-acetylmuramidase activity"/>
    <property type="evidence" value="ECO:0007669"/>
    <property type="project" value="InterPro"/>
</dbReference>
<name>A0A9D2AP91_9BACT</name>
<dbReference type="PANTHER" id="PTHR42915:SF1">
    <property type="entry name" value="PEPTIDOGLYCAN BETA-N-ACETYLMURAMIDASE NAMZ"/>
    <property type="match status" value="1"/>
</dbReference>
<dbReference type="Pfam" id="PF07075">
    <property type="entry name" value="NamZ_N"/>
    <property type="match status" value="1"/>
</dbReference>
<dbReference type="Gene3D" id="3.90.1150.140">
    <property type="match status" value="1"/>
</dbReference>
<comment type="caution">
    <text evidence="3">The sequence shown here is derived from an EMBL/GenBank/DDBJ whole genome shotgun (WGS) entry which is preliminary data.</text>
</comment>
<dbReference type="InterPro" id="IPR008302">
    <property type="entry name" value="NamZ"/>
</dbReference>
<accession>A0A9D2AP91</accession>
<dbReference type="Gene3D" id="3.40.50.12170">
    <property type="entry name" value="Uncharacterised protein PF07075, DUF1343"/>
    <property type="match status" value="1"/>
</dbReference>
<sequence>MNNRIVIAIVCMCCLLAAEGRAEAKVKTGIEVLASQQFAPLKGKRVGLITNPTGVDSNLRPTIDILYEAPEVQLVALYAPEHGVRGNIYAGDKVSNSRDAKTGLPVYSLYGKSRKPTAEMLRGIDVLVYDIQDIGCRSFTYISTMGLAMQAAAEQGIEFMVLDRPNPLGGHRVEGCPVETGYTSFVSQYPIPYIYGLTCGELARLLNGEGLIGAKPCQLTVIEMEGWRRDMDFTDTGLPWVAPSPHIPQAISAYYYPMSGIAGELGTLSIGVGYTLPFELFGAAWVDADALAERLNALNLQGVAFRPIHYTPFYGAQQGTRLQGVQVHLTDPKTARLTEIQFYVMQEMAALYPSHKPFATAGESRLNMVDKVCGTHEIRRQFTRRYRWEDARPYWEKGVKEFKQKSQSYYIYL</sequence>
<evidence type="ECO:0000259" key="2">
    <source>
        <dbReference type="Pfam" id="PF20732"/>
    </source>
</evidence>
<feature type="domain" description="Peptidoglycan beta-N-acetylmuramidase NamZ N-terminal" evidence="1">
    <location>
        <begin position="46"/>
        <end position="249"/>
    </location>
</feature>
<evidence type="ECO:0000313" key="4">
    <source>
        <dbReference type="Proteomes" id="UP000824246"/>
    </source>
</evidence>
<organism evidence="3 4">
    <name type="scientific">Candidatus Barnesiella excrementipullorum</name>
    <dbReference type="NCBI Taxonomy" id="2838479"/>
    <lineage>
        <taxon>Bacteria</taxon>
        <taxon>Pseudomonadati</taxon>
        <taxon>Bacteroidota</taxon>
        <taxon>Bacteroidia</taxon>
        <taxon>Bacteroidales</taxon>
        <taxon>Barnesiellaceae</taxon>
        <taxon>Barnesiella</taxon>
    </lineage>
</organism>